<name>A0A561DNP1_9BACI</name>
<dbReference type="RefSeq" id="WP_144563443.1">
    <property type="nucleotide sequence ID" value="NZ_VIVN01000003.1"/>
</dbReference>
<proteinExistence type="predicted"/>
<dbReference type="Proteomes" id="UP000319671">
    <property type="component" value="Unassembled WGS sequence"/>
</dbReference>
<sequence length="60" mass="7029">MTESIYSHLKKRGVVVPEHYIQPLKAQWDAHQILNNSPNVNNYTEFNLSAKHLTEELDHE</sequence>
<keyword evidence="2" id="KW-1185">Reference proteome</keyword>
<gene>
    <name evidence="1" type="ORF">FB550_103158</name>
</gene>
<evidence type="ECO:0000313" key="2">
    <source>
        <dbReference type="Proteomes" id="UP000319671"/>
    </source>
</evidence>
<protein>
    <submittedName>
        <fullName evidence="1">Uncharacterized protein</fullName>
    </submittedName>
</protein>
<evidence type="ECO:0000313" key="1">
    <source>
        <dbReference type="EMBL" id="TWE04983.1"/>
    </source>
</evidence>
<dbReference type="EMBL" id="VIVN01000003">
    <property type="protein sequence ID" value="TWE04983.1"/>
    <property type="molecule type" value="Genomic_DNA"/>
</dbReference>
<dbReference type="AlphaFoldDB" id="A0A561DNP1"/>
<comment type="caution">
    <text evidence="1">The sequence shown here is derived from an EMBL/GenBank/DDBJ whole genome shotgun (WGS) entry which is preliminary data.</text>
</comment>
<reference evidence="1 2" key="1">
    <citation type="submission" date="2019-06" db="EMBL/GenBank/DDBJ databases">
        <title>Sorghum-associated microbial communities from plants grown in Nebraska, USA.</title>
        <authorList>
            <person name="Schachtman D."/>
        </authorList>
    </citation>
    <scope>NUCLEOTIDE SEQUENCE [LARGE SCALE GENOMIC DNA]</scope>
    <source>
        <strain evidence="1 2">2482</strain>
    </source>
</reference>
<organism evidence="1 2">
    <name type="scientific">Neobacillus bataviensis</name>
    <dbReference type="NCBI Taxonomy" id="220685"/>
    <lineage>
        <taxon>Bacteria</taxon>
        <taxon>Bacillati</taxon>
        <taxon>Bacillota</taxon>
        <taxon>Bacilli</taxon>
        <taxon>Bacillales</taxon>
        <taxon>Bacillaceae</taxon>
        <taxon>Neobacillus</taxon>
    </lineage>
</organism>
<accession>A0A561DNP1</accession>